<keyword evidence="16" id="KW-0865">Zymogen</keyword>
<keyword evidence="15" id="KW-0482">Metalloprotease</keyword>
<feature type="domain" description="Peptidase M28" evidence="21">
    <location>
        <begin position="271"/>
        <end position="460"/>
    </location>
</feature>
<keyword evidence="11" id="KW-0378">Hydrolase</keyword>
<evidence type="ECO:0000256" key="9">
    <source>
        <dbReference type="ARBA" id="ARBA00022723"/>
    </source>
</evidence>
<keyword evidence="13" id="KW-0862">Zinc</keyword>
<dbReference type="SUPFAM" id="SSF53187">
    <property type="entry name" value="Zn-dependent exopeptidases"/>
    <property type="match status" value="1"/>
</dbReference>
<proteinExistence type="predicted"/>
<dbReference type="Pfam" id="PF04389">
    <property type="entry name" value="Peptidase_M28"/>
    <property type="match status" value="1"/>
</dbReference>
<sequence>MSRFLSTLYRSHSLAPPWALALLLALAPLSLARAGEGAAEAQAFAQRVAQESLAYELVTSLTTEVGPRLAGTPEEARARRWAVDKLKALGFSNVRQEPFELPVWRRGLEIAEITAPFPQPLAVTTLGGSVSTGPEGVEGEVLSVATVAALQGLPADAVAGRIVFVDEVMTRTQDGSGYGVAAAKRRTAAYAAHEKGALAVLIRSVGTHSHRLPHTGQMRRVTEPGDNPGVPAAALSAPDADQLARVLARAGSARVRLVLTPQQRPAGKSANVVAEIPGRLAPQEIVLVGAHLDSWDLGTGAVDDGAGVAIVTAAAKHLMDAMPRGPARTVRIVLFGAEEVGLVGAKAYAEAHREELANHVIAAESDFGAGRIWRFDTGVGEGARDAALALAQPMAVFGVVPGNDRARGGPDLKYLRESGVPVVTLLQNGLDYFDLHHTADDTLDKIDPDDLAQNVAVYAAFLYQVANGGELYR</sequence>
<dbReference type="Gene3D" id="3.40.630.10">
    <property type="entry name" value="Zn peptidases"/>
    <property type="match status" value="1"/>
</dbReference>
<dbReference type="PANTHER" id="PTHR12053:SF3">
    <property type="entry name" value="CARBOXYPEPTIDASE Q"/>
    <property type="match status" value="1"/>
</dbReference>
<reference evidence="22 23" key="1">
    <citation type="submission" date="2019-04" db="EMBL/GenBank/DDBJ databases">
        <title>Taxonomy of novel Haliea sp. from mangrove soil of West Coast of India.</title>
        <authorList>
            <person name="Verma A."/>
            <person name="Kumar P."/>
            <person name="Krishnamurthi S."/>
        </authorList>
    </citation>
    <scope>NUCLEOTIDE SEQUENCE [LARGE SCALE GENOMIC DNA]</scope>
    <source>
        <strain evidence="22 23">SAOS-164</strain>
    </source>
</reference>
<evidence type="ECO:0000256" key="19">
    <source>
        <dbReference type="ARBA" id="ARBA00025833"/>
    </source>
</evidence>
<evidence type="ECO:0000256" key="3">
    <source>
        <dbReference type="ARBA" id="ARBA00004555"/>
    </source>
</evidence>
<dbReference type="InterPro" id="IPR007484">
    <property type="entry name" value="Peptidase_M28"/>
</dbReference>
<keyword evidence="9" id="KW-0479">Metal-binding</keyword>
<keyword evidence="18" id="KW-0458">Lysosome</keyword>
<evidence type="ECO:0000313" key="22">
    <source>
        <dbReference type="EMBL" id="TGD75175.1"/>
    </source>
</evidence>
<dbReference type="GO" id="GO:0046872">
    <property type="term" value="F:metal ion binding"/>
    <property type="evidence" value="ECO:0007669"/>
    <property type="project" value="UniProtKB-KW"/>
</dbReference>
<evidence type="ECO:0000256" key="15">
    <source>
        <dbReference type="ARBA" id="ARBA00023049"/>
    </source>
</evidence>
<dbReference type="GO" id="GO:0005764">
    <property type="term" value="C:lysosome"/>
    <property type="evidence" value="ECO:0007669"/>
    <property type="project" value="UniProtKB-SubCell"/>
</dbReference>
<keyword evidence="17" id="KW-0325">Glycoprotein</keyword>
<name>A0A4Z0M785_9GAMM</name>
<evidence type="ECO:0000256" key="14">
    <source>
        <dbReference type="ARBA" id="ARBA00023034"/>
    </source>
</evidence>
<keyword evidence="14" id="KW-0333">Golgi apparatus</keyword>
<evidence type="ECO:0000256" key="16">
    <source>
        <dbReference type="ARBA" id="ARBA00023145"/>
    </source>
</evidence>
<evidence type="ECO:0000256" key="17">
    <source>
        <dbReference type="ARBA" id="ARBA00023180"/>
    </source>
</evidence>
<evidence type="ECO:0000259" key="21">
    <source>
        <dbReference type="Pfam" id="PF04389"/>
    </source>
</evidence>
<evidence type="ECO:0000256" key="10">
    <source>
        <dbReference type="ARBA" id="ARBA00022729"/>
    </source>
</evidence>
<comment type="subcellular location">
    <subcellularLocation>
        <location evidence="1">Endoplasmic reticulum</location>
    </subcellularLocation>
    <subcellularLocation>
        <location evidence="3">Golgi apparatus</location>
    </subcellularLocation>
    <subcellularLocation>
        <location evidence="2">Lysosome</location>
    </subcellularLocation>
    <subcellularLocation>
        <location evidence="4">Secreted</location>
    </subcellularLocation>
</comment>
<evidence type="ECO:0000313" key="23">
    <source>
        <dbReference type="Proteomes" id="UP000298050"/>
    </source>
</evidence>
<evidence type="ECO:0000256" key="12">
    <source>
        <dbReference type="ARBA" id="ARBA00022824"/>
    </source>
</evidence>
<evidence type="ECO:0000256" key="4">
    <source>
        <dbReference type="ARBA" id="ARBA00004613"/>
    </source>
</evidence>
<evidence type="ECO:0000256" key="2">
    <source>
        <dbReference type="ARBA" id="ARBA00004371"/>
    </source>
</evidence>
<keyword evidence="6" id="KW-0964">Secreted</keyword>
<keyword evidence="12" id="KW-0256">Endoplasmic reticulum</keyword>
<keyword evidence="10" id="KW-0732">Signal</keyword>
<protein>
    <recommendedName>
        <fullName evidence="5">Carboxypeptidase Q</fullName>
    </recommendedName>
    <alternativeName>
        <fullName evidence="20">Plasma glutamate carboxypeptidase</fullName>
    </alternativeName>
</protein>
<organism evidence="22 23">
    <name type="scientific">Mangrovimicrobium sediminis</name>
    <dbReference type="NCBI Taxonomy" id="2562682"/>
    <lineage>
        <taxon>Bacteria</taxon>
        <taxon>Pseudomonadati</taxon>
        <taxon>Pseudomonadota</taxon>
        <taxon>Gammaproteobacteria</taxon>
        <taxon>Cellvibrionales</taxon>
        <taxon>Halieaceae</taxon>
        <taxon>Mangrovimicrobium</taxon>
    </lineage>
</organism>
<dbReference type="InterPro" id="IPR039866">
    <property type="entry name" value="CPQ"/>
</dbReference>
<evidence type="ECO:0000256" key="8">
    <source>
        <dbReference type="ARBA" id="ARBA00022670"/>
    </source>
</evidence>
<evidence type="ECO:0000256" key="7">
    <source>
        <dbReference type="ARBA" id="ARBA00022645"/>
    </source>
</evidence>
<evidence type="ECO:0000256" key="20">
    <source>
        <dbReference type="ARBA" id="ARBA00033328"/>
    </source>
</evidence>
<evidence type="ECO:0000256" key="1">
    <source>
        <dbReference type="ARBA" id="ARBA00004240"/>
    </source>
</evidence>
<dbReference type="GO" id="GO:0004180">
    <property type="term" value="F:carboxypeptidase activity"/>
    <property type="evidence" value="ECO:0007669"/>
    <property type="project" value="UniProtKB-KW"/>
</dbReference>
<gene>
    <name evidence="22" type="ORF">E4634_04000</name>
</gene>
<dbReference type="Proteomes" id="UP000298050">
    <property type="component" value="Unassembled WGS sequence"/>
</dbReference>
<comment type="subunit">
    <text evidence="19">Homodimer. The monomeric form is inactive while the homodimer is active.</text>
</comment>
<keyword evidence="23" id="KW-1185">Reference proteome</keyword>
<dbReference type="Gene3D" id="3.50.30.30">
    <property type="match status" value="1"/>
</dbReference>
<evidence type="ECO:0000256" key="11">
    <source>
        <dbReference type="ARBA" id="ARBA00022801"/>
    </source>
</evidence>
<dbReference type="GO" id="GO:0070573">
    <property type="term" value="F:metallodipeptidase activity"/>
    <property type="evidence" value="ECO:0007669"/>
    <property type="project" value="InterPro"/>
</dbReference>
<dbReference type="RefSeq" id="WP_135441316.1">
    <property type="nucleotide sequence ID" value="NZ_SRLE01000004.1"/>
</dbReference>
<comment type="caution">
    <text evidence="22">The sequence shown here is derived from an EMBL/GenBank/DDBJ whole genome shotgun (WGS) entry which is preliminary data.</text>
</comment>
<evidence type="ECO:0000256" key="5">
    <source>
        <dbReference type="ARBA" id="ARBA00014116"/>
    </source>
</evidence>
<dbReference type="GO" id="GO:0005576">
    <property type="term" value="C:extracellular region"/>
    <property type="evidence" value="ECO:0007669"/>
    <property type="project" value="UniProtKB-SubCell"/>
</dbReference>
<dbReference type="OrthoDB" id="9769665at2"/>
<dbReference type="GO" id="GO:0006508">
    <property type="term" value="P:proteolysis"/>
    <property type="evidence" value="ECO:0007669"/>
    <property type="project" value="UniProtKB-KW"/>
</dbReference>
<dbReference type="EMBL" id="SRLE01000004">
    <property type="protein sequence ID" value="TGD75175.1"/>
    <property type="molecule type" value="Genomic_DNA"/>
</dbReference>
<evidence type="ECO:0000256" key="6">
    <source>
        <dbReference type="ARBA" id="ARBA00022525"/>
    </source>
</evidence>
<accession>A0A4Z0M785</accession>
<dbReference type="PANTHER" id="PTHR12053">
    <property type="entry name" value="PROTEASE FAMILY M28 PLASMA GLUTAMATE CARBOXYPEPTIDASE-RELATED"/>
    <property type="match status" value="1"/>
</dbReference>
<evidence type="ECO:0000256" key="18">
    <source>
        <dbReference type="ARBA" id="ARBA00023228"/>
    </source>
</evidence>
<keyword evidence="7" id="KW-0121">Carboxypeptidase</keyword>
<evidence type="ECO:0000256" key="13">
    <source>
        <dbReference type="ARBA" id="ARBA00022833"/>
    </source>
</evidence>
<keyword evidence="8" id="KW-0645">Protease</keyword>
<dbReference type="AlphaFoldDB" id="A0A4Z0M785"/>